<comment type="caution">
    <text evidence="2">The sequence shown here is derived from an EMBL/GenBank/DDBJ whole genome shotgun (WGS) entry which is preliminary data.</text>
</comment>
<gene>
    <name evidence="2" type="ORF">MARLIPOL_12215</name>
</gene>
<dbReference type="Proteomes" id="UP000016540">
    <property type="component" value="Unassembled WGS sequence"/>
</dbReference>
<dbReference type="EMBL" id="ASAD01000013">
    <property type="protein sequence ID" value="EON91698.1"/>
    <property type="molecule type" value="Genomic_DNA"/>
</dbReference>
<dbReference type="RefSeq" id="WP_012138512.1">
    <property type="nucleotide sequence ID" value="NZ_KE007326.1"/>
</dbReference>
<evidence type="ECO:0000313" key="2">
    <source>
        <dbReference type="EMBL" id="EON91698.1"/>
    </source>
</evidence>
<dbReference type="PATRIC" id="fig|1318628.3.peg.2440"/>
<accession>R8AZC3</accession>
<dbReference type="OrthoDB" id="6372240at2"/>
<protein>
    <submittedName>
        <fullName evidence="2">Uncharacterized protein</fullName>
    </submittedName>
</protein>
<proteinExistence type="predicted"/>
<reference evidence="2 3" key="1">
    <citation type="journal article" date="2013" name="Genome Announc.">
        <title>Draft Genome Sequence of the Moderately Halophilic Bacterium Marinobacter lipolyticus Strain SM19.</title>
        <authorList>
            <person name="Papke R.T."/>
            <person name="de la Haba R.R."/>
            <person name="Infante-Dominguez C."/>
            <person name="Perez D."/>
            <person name="Sanchez-Porro C."/>
            <person name="Lapierre P."/>
            <person name="Ventosa A."/>
        </authorList>
    </citation>
    <scope>NUCLEOTIDE SEQUENCE [LARGE SCALE GENOMIC DNA]</scope>
    <source>
        <strain evidence="2 3">SM19</strain>
    </source>
</reference>
<organism evidence="2 3">
    <name type="scientific">Marinobacter lipolyticus SM19</name>
    <dbReference type="NCBI Taxonomy" id="1318628"/>
    <lineage>
        <taxon>Bacteria</taxon>
        <taxon>Pseudomonadati</taxon>
        <taxon>Pseudomonadota</taxon>
        <taxon>Gammaproteobacteria</taxon>
        <taxon>Pseudomonadales</taxon>
        <taxon>Marinobacteraceae</taxon>
        <taxon>Marinobacter</taxon>
    </lineage>
</organism>
<evidence type="ECO:0000256" key="1">
    <source>
        <dbReference type="SAM" id="MobiDB-lite"/>
    </source>
</evidence>
<dbReference type="HOGENOM" id="CLU_2288137_0_0_6"/>
<keyword evidence="3" id="KW-1185">Reference proteome</keyword>
<name>R8AZC3_9GAMM</name>
<evidence type="ECO:0000313" key="3">
    <source>
        <dbReference type="Proteomes" id="UP000016540"/>
    </source>
</evidence>
<dbReference type="STRING" id="1318628.MARLIPOL_12215"/>
<sequence>MYALTRALPQTVTEPPRSSRKDLLALNHGPAAPVSLKGMRATLQWLDDLGFRVNREHRDHWVVTHTRPLPELHFYSEIELERFATGKAHHYAKRILRETSQ</sequence>
<dbReference type="AlphaFoldDB" id="R8AZC3"/>
<feature type="region of interest" description="Disordered" evidence="1">
    <location>
        <begin position="1"/>
        <end position="21"/>
    </location>
</feature>